<dbReference type="InterPro" id="IPR036388">
    <property type="entry name" value="WH-like_DNA-bd_sf"/>
</dbReference>
<keyword evidence="3" id="KW-0804">Transcription</keyword>
<dbReference type="Proteomes" id="UP000181942">
    <property type="component" value="Unassembled WGS sequence"/>
</dbReference>
<gene>
    <name evidence="5" type="ORF">SAMN02787118_11515</name>
</gene>
<organism evidence="5 6">
    <name type="scientific">Streptomyces mirabilis</name>
    <dbReference type="NCBI Taxonomy" id="68239"/>
    <lineage>
        <taxon>Bacteria</taxon>
        <taxon>Bacillati</taxon>
        <taxon>Actinomycetota</taxon>
        <taxon>Actinomycetes</taxon>
        <taxon>Kitasatosporales</taxon>
        <taxon>Streptomycetaceae</taxon>
        <taxon>Streptomyces</taxon>
    </lineage>
</organism>
<reference evidence="5 6" key="1">
    <citation type="submission" date="2016-10" db="EMBL/GenBank/DDBJ databases">
        <authorList>
            <person name="de Groot N.N."/>
        </authorList>
    </citation>
    <scope>NUCLEOTIDE SEQUENCE [LARGE SCALE GENOMIC DNA]</scope>
    <source>
        <strain evidence="5 6">OK461</strain>
    </source>
</reference>
<dbReference type="InterPro" id="IPR011006">
    <property type="entry name" value="CheY-like_superfamily"/>
</dbReference>
<keyword evidence="1" id="KW-0805">Transcription regulation</keyword>
<dbReference type="CDD" id="cd06170">
    <property type="entry name" value="LuxR_C_like"/>
    <property type="match status" value="1"/>
</dbReference>
<dbReference type="Gene3D" id="3.40.50.2300">
    <property type="match status" value="1"/>
</dbReference>
<dbReference type="InterPro" id="IPR000792">
    <property type="entry name" value="Tscrpt_reg_LuxR_C"/>
</dbReference>
<feature type="domain" description="HTH luxR-type" evidence="4">
    <location>
        <begin position="161"/>
        <end position="226"/>
    </location>
</feature>
<dbReference type="PANTHER" id="PTHR44688:SF16">
    <property type="entry name" value="DNA-BINDING TRANSCRIPTIONAL ACTIVATOR DEVR_DOSR"/>
    <property type="match status" value="1"/>
</dbReference>
<dbReference type="Pfam" id="PF00196">
    <property type="entry name" value="GerE"/>
    <property type="match status" value="1"/>
</dbReference>
<dbReference type="GO" id="GO:0006355">
    <property type="term" value="P:regulation of DNA-templated transcription"/>
    <property type="evidence" value="ECO:0007669"/>
    <property type="project" value="InterPro"/>
</dbReference>
<dbReference type="PANTHER" id="PTHR44688">
    <property type="entry name" value="DNA-BINDING TRANSCRIPTIONAL ACTIVATOR DEVR_DOSR"/>
    <property type="match status" value="1"/>
</dbReference>
<proteinExistence type="predicted"/>
<dbReference type="PROSITE" id="PS50043">
    <property type="entry name" value="HTH_LUXR_2"/>
    <property type="match status" value="1"/>
</dbReference>
<evidence type="ECO:0000259" key="4">
    <source>
        <dbReference type="PROSITE" id="PS50043"/>
    </source>
</evidence>
<dbReference type="EMBL" id="FONR01000015">
    <property type="protein sequence ID" value="SFG04000.1"/>
    <property type="molecule type" value="Genomic_DNA"/>
</dbReference>
<sequence>MSDLVMLKESTAVGAHSAGRGVLVALSSEVIRWGICNMLERLDPPRHIEPHDDVASASDILRSGLYSLVIVDATDGEDVLLQLTENAGRLGVKVLVLLAHVDASAVERIAALPADGFLVQSDLTLECMNETLERLDRGDLPIPATMVRQLMARARSGGARAFQAQVRLTPREHDVLHLMGEGLSNKQIARRFGISVHGVKRHVTNVLAKLNCPNRTQAVSIALKQGLLASG</sequence>
<dbReference type="Gene3D" id="1.10.10.10">
    <property type="entry name" value="Winged helix-like DNA-binding domain superfamily/Winged helix DNA-binding domain"/>
    <property type="match status" value="1"/>
</dbReference>
<evidence type="ECO:0000256" key="2">
    <source>
        <dbReference type="ARBA" id="ARBA00023125"/>
    </source>
</evidence>
<evidence type="ECO:0000256" key="3">
    <source>
        <dbReference type="ARBA" id="ARBA00023163"/>
    </source>
</evidence>
<dbReference type="SMART" id="SM00421">
    <property type="entry name" value="HTH_LUXR"/>
    <property type="match status" value="1"/>
</dbReference>
<dbReference type="SUPFAM" id="SSF46894">
    <property type="entry name" value="C-terminal effector domain of the bipartite response regulators"/>
    <property type="match status" value="1"/>
</dbReference>
<keyword evidence="2 5" id="KW-0238">DNA-binding</keyword>
<dbReference type="InterPro" id="IPR016032">
    <property type="entry name" value="Sig_transdc_resp-reg_C-effctor"/>
</dbReference>
<protein>
    <submittedName>
        <fullName evidence="5">DNA-binding response regulator, NarL/FixJ family, contains REC and HTH domains</fullName>
    </submittedName>
</protein>
<dbReference type="PRINTS" id="PR00038">
    <property type="entry name" value="HTHLUXR"/>
</dbReference>
<accession>A0A1I2NLU1</accession>
<evidence type="ECO:0000313" key="6">
    <source>
        <dbReference type="Proteomes" id="UP000181942"/>
    </source>
</evidence>
<evidence type="ECO:0000256" key="1">
    <source>
        <dbReference type="ARBA" id="ARBA00023015"/>
    </source>
</evidence>
<dbReference type="SUPFAM" id="SSF52172">
    <property type="entry name" value="CheY-like"/>
    <property type="match status" value="1"/>
</dbReference>
<name>A0A1I2NLU1_9ACTN</name>
<dbReference type="AlphaFoldDB" id="A0A1I2NLU1"/>
<dbReference type="GO" id="GO:0003677">
    <property type="term" value="F:DNA binding"/>
    <property type="evidence" value="ECO:0007669"/>
    <property type="project" value="UniProtKB-KW"/>
</dbReference>
<evidence type="ECO:0000313" key="5">
    <source>
        <dbReference type="EMBL" id="SFG04000.1"/>
    </source>
</evidence>